<dbReference type="OrthoDB" id="4738413at2"/>
<organism evidence="1 2">
    <name type="scientific">Mycobacterium heckeshornense</name>
    <dbReference type="NCBI Taxonomy" id="110505"/>
    <lineage>
        <taxon>Bacteria</taxon>
        <taxon>Bacillati</taxon>
        <taxon>Actinomycetota</taxon>
        <taxon>Actinomycetes</taxon>
        <taxon>Mycobacteriales</taxon>
        <taxon>Mycobacteriaceae</taxon>
        <taxon>Mycobacterium</taxon>
    </lineage>
</organism>
<dbReference type="RefSeq" id="WP_053093990.1">
    <property type="nucleotide sequence ID" value="NZ_AP024237.1"/>
</dbReference>
<sequence>MNVLSYVTGDTETTDCPTCSARPLAPLVQALNDQLAGPDGYLSPANSRLALELAWQTVGTADVPDSVIHAWLAELLSDPTWGWFDTRKSLR</sequence>
<proteinExistence type="predicted"/>
<protein>
    <submittedName>
        <fullName evidence="1">Uncharacterized protein</fullName>
    </submittedName>
</protein>
<evidence type="ECO:0000313" key="2">
    <source>
        <dbReference type="Proteomes" id="UP000595446"/>
    </source>
</evidence>
<gene>
    <name evidence="1" type="ORF">MHEC_22790</name>
</gene>
<reference evidence="1 2" key="1">
    <citation type="submission" date="2020-12" db="EMBL/GenBank/DDBJ databases">
        <title>Complete genome sequence of Mycobacterium heckeshornense JCM 15655T, closely related to a pathogenic non-tuberculous mycobacterial species Mycobacterium xenopi.</title>
        <authorList>
            <person name="Yoshida M."/>
            <person name="Fukano H."/>
            <person name="Asakura T."/>
            <person name="Suzuki M."/>
            <person name="Hoshino Y."/>
        </authorList>
    </citation>
    <scope>NUCLEOTIDE SEQUENCE [LARGE SCALE GENOMIC DNA]</scope>
    <source>
        <strain evidence="1 2">JCM 15655</strain>
    </source>
</reference>
<accession>A0A7R7YRS2</accession>
<dbReference type="EMBL" id="AP024237">
    <property type="protein sequence ID" value="BCO35846.1"/>
    <property type="molecule type" value="Genomic_DNA"/>
</dbReference>
<dbReference type="Proteomes" id="UP000595446">
    <property type="component" value="Chromosome"/>
</dbReference>
<dbReference type="AlphaFoldDB" id="A0A7R7YRS2"/>
<evidence type="ECO:0000313" key="1">
    <source>
        <dbReference type="EMBL" id="BCO35846.1"/>
    </source>
</evidence>
<name>A0A7R7YRS2_9MYCO</name>
<keyword evidence="2" id="KW-1185">Reference proteome</keyword>